<protein>
    <submittedName>
        <fullName evidence="1">Uncharacterized protein</fullName>
    </submittedName>
</protein>
<sequence length="126" mass="14288">MGMSLPCFYFAGRVLVYFGVLERVDSRFHEHSWADIIIGVVESFEFVPWFLLADLVWFTYILRVHSVGRIGVLITGYSGSADGIWESLFRELRVALFLALGSGALIARQMHVLLSATSKFWVHGFL</sequence>
<organism evidence="1 2">
    <name type="scientific">Plenodomus tracheiphilus IPT5</name>
    <dbReference type="NCBI Taxonomy" id="1408161"/>
    <lineage>
        <taxon>Eukaryota</taxon>
        <taxon>Fungi</taxon>
        <taxon>Dikarya</taxon>
        <taxon>Ascomycota</taxon>
        <taxon>Pezizomycotina</taxon>
        <taxon>Dothideomycetes</taxon>
        <taxon>Pleosporomycetidae</taxon>
        <taxon>Pleosporales</taxon>
        <taxon>Pleosporineae</taxon>
        <taxon>Leptosphaeriaceae</taxon>
        <taxon>Plenodomus</taxon>
    </lineage>
</organism>
<dbReference type="AlphaFoldDB" id="A0A6A7BES1"/>
<dbReference type="EMBL" id="MU006298">
    <property type="protein sequence ID" value="KAF2852698.1"/>
    <property type="molecule type" value="Genomic_DNA"/>
</dbReference>
<evidence type="ECO:0000313" key="2">
    <source>
        <dbReference type="Proteomes" id="UP000799423"/>
    </source>
</evidence>
<accession>A0A6A7BES1</accession>
<keyword evidence="2" id="KW-1185">Reference proteome</keyword>
<evidence type="ECO:0000313" key="1">
    <source>
        <dbReference type="EMBL" id="KAF2852698.1"/>
    </source>
</evidence>
<gene>
    <name evidence="1" type="ORF">T440DRAFT_34163</name>
</gene>
<proteinExistence type="predicted"/>
<dbReference type="Proteomes" id="UP000799423">
    <property type="component" value="Unassembled WGS sequence"/>
</dbReference>
<name>A0A6A7BES1_9PLEO</name>
<reference evidence="1" key="1">
    <citation type="submission" date="2020-01" db="EMBL/GenBank/DDBJ databases">
        <authorList>
            <consortium name="DOE Joint Genome Institute"/>
            <person name="Haridas S."/>
            <person name="Albert R."/>
            <person name="Binder M."/>
            <person name="Bloem J."/>
            <person name="Labutti K."/>
            <person name="Salamov A."/>
            <person name="Andreopoulos B."/>
            <person name="Baker S.E."/>
            <person name="Barry K."/>
            <person name="Bills G."/>
            <person name="Bluhm B.H."/>
            <person name="Cannon C."/>
            <person name="Castanera R."/>
            <person name="Culley D.E."/>
            <person name="Daum C."/>
            <person name="Ezra D."/>
            <person name="Gonzalez J.B."/>
            <person name="Henrissat B."/>
            <person name="Kuo A."/>
            <person name="Liang C."/>
            <person name="Lipzen A."/>
            <person name="Lutzoni F."/>
            <person name="Magnuson J."/>
            <person name="Mondo S."/>
            <person name="Nolan M."/>
            <person name="Ohm R."/>
            <person name="Pangilinan J."/>
            <person name="Park H.-J."/>
            <person name="Ramirez L."/>
            <person name="Alfaro M."/>
            <person name="Sun H."/>
            <person name="Tritt A."/>
            <person name="Yoshinaga Y."/>
            <person name="Zwiers L.-H."/>
            <person name="Turgeon B.G."/>
            <person name="Goodwin S.B."/>
            <person name="Spatafora J.W."/>
            <person name="Crous P.W."/>
            <person name="Grigoriev I.V."/>
        </authorList>
    </citation>
    <scope>NUCLEOTIDE SEQUENCE</scope>
    <source>
        <strain evidence="1">IPT5</strain>
    </source>
</reference>